<comment type="caution">
    <text evidence="1">The sequence shown here is derived from an EMBL/GenBank/DDBJ whole genome shotgun (WGS) entry which is preliminary data.</text>
</comment>
<proteinExistence type="predicted"/>
<reference evidence="1" key="1">
    <citation type="journal article" date="2015" name="Nature">
        <title>Complex archaea that bridge the gap between prokaryotes and eukaryotes.</title>
        <authorList>
            <person name="Spang A."/>
            <person name="Saw J.H."/>
            <person name="Jorgensen S.L."/>
            <person name="Zaremba-Niedzwiedzka K."/>
            <person name="Martijn J."/>
            <person name="Lind A.E."/>
            <person name="van Eijk R."/>
            <person name="Schleper C."/>
            <person name="Guy L."/>
            <person name="Ettema T.J."/>
        </authorList>
    </citation>
    <scope>NUCLEOTIDE SEQUENCE</scope>
</reference>
<organism evidence="1">
    <name type="scientific">marine sediment metagenome</name>
    <dbReference type="NCBI Taxonomy" id="412755"/>
    <lineage>
        <taxon>unclassified sequences</taxon>
        <taxon>metagenomes</taxon>
        <taxon>ecological metagenomes</taxon>
    </lineage>
</organism>
<dbReference type="EMBL" id="LAZR01037932">
    <property type="protein sequence ID" value="KKL20878.1"/>
    <property type="molecule type" value="Genomic_DNA"/>
</dbReference>
<gene>
    <name evidence="1" type="ORF">LCGC14_2451020</name>
</gene>
<protein>
    <submittedName>
        <fullName evidence="1">Uncharacterized protein</fullName>
    </submittedName>
</protein>
<evidence type="ECO:0000313" key="1">
    <source>
        <dbReference type="EMBL" id="KKL20878.1"/>
    </source>
</evidence>
<name>A0A0F9EA00_9ZZZZ</name>
<sequence length="23" mass="2523">MNRHEETQYAVSGIGVIEGADMD</sequence>
<feature type="non-terminal residue" evidence="1">
    <location>
        <position position="23"/>
    </location>
</feature>
<accession>A0A0F9EA00</accession>
<dbReference type="AlphaFoldDB" id="A0A0F9EA00"/>